<feature type="transmembrane region" description="Helical" evidence="7">
    <location>
        <begin position="362"/>
        <end position="383"/>
    </location>
</feature>
<gene>
    <name evidence="9" type="primary">gabP</name>
    <name evidence="9" type="ORF">GCM10023321_73060</name>
</gene>
<feature type="transmembrane region" description="Helical" evidence="7">
    <location>
        <begin position="432"/>
        <end position="451"/>
    </location>
</feature>
<keyword evidence="4" id="KW-0029">Amino-acid transport</keyword>
<dbReference type="InterPro" id="IPR004841">
    <property type="entry name" value="AA-permease/SLC12A_dom"/>
</dbReference>
<keyword evidence="2" id="KW-0813">Transport</keyword>
<feature type="transmembrane region" description="Helical" evidence="7">
    <location>
        <begin position="126"/>
        <end position="146"/>
    </location>
</feature>
<feature type="transmembrane region" description="Helical" evidence="7">
    <location>
        <begin position="158"/>
        <end position="180"/>
    </location>
</feature>
<evidence type="ECO:0000256" key="7">
    <source>
        <dbReference type="SAM" id="Phobius"/>
    </source>
</evidence>
<sequence length="472" mass="49209">MATHLPSSGTGLKAALSSRQLTMIGIGGVIGAGLFVGSGKAINATGPGVVFVYAAVGVLIVLVMRMLAELAVAAPDTGSFSAYATRELGPWAGLAVGWLYAYHWWVIVAFEAVAGAAIAGKLVPGVPNWLSALVFMVFLTAVNLAAVSSFGRFEFWFALIKVASIVLFIVIGLIVIVGLLPHVPAPGMSNLTGHGGWLPHGFGALLPAALTVFLSYFGTELVTVAAGESVNPAETVRRSLRSVATRIIVFYVGSIAVVVTLLPASSTEVTASPYTAVLTRLGIPGAALIMNLIVLTAVLSCLNSGIYSSSRMMFSMARRGEAPAALRKVNAQGVPTRAVWICAGAGFVAVLANYFLPTDVVFSFLLASAGAVAVVVYLCVAVTQIACRRRLGAEGVAALPVRMWAYPWLSGLTLVLLVGVVIGMVFDPASHKPLYLTGLATFVAVGAGLIWQRRQVRAEQQLRAEVLAGDVD</sequence>
<protein>
    <submittedName>
        <fullName evidence="9">GABA permease</fullName>
    </submittedName>
</protein>
<evidence type="ECO:0000256" key="5">
    <source>
        <dbReference type="ARBA" id="ARBA00022989"/>
    </source>
</evidence>
<dbReference type="PANTHER" id="PTHR43495:SF5">
    <property type="entry name" value="GAMMA-AMINOBUTYRIC ACID PERMEASE"/>
    <property type="match status" value="1"/>
</dbReference>
<feature type="transmembrane region" description="Helical" evidence="7">
    <location>
        <begin position="286"/>
        <end position="309"/>
    </location>
</feature>
<feature type="transmembrane region" description="Helical" evidence="7">
    <location>
        <begin position="48"/>
        <end position="68"/>
    </location>
</feature>
<dbReference type="Pfam" id="PF00324">
    <property type="entry name" value="AA_permease"/>
    <property type="match status" value="1"/>
</dbReference>
<feature type="transmembrane region" description="Helical" evidence="7">
    <location>
        <begin position="21"/>
        <end position="42"/>
    </location>
</feature>
<accession>A0ABP9R8H7</accession>
<feature type="transmembrane region" description="Helical" evidence="7">
    <location>
        <begin position="200"/>
        <end position="226"/>
    </location>
</feature>
<name>A0ABP9R8H7_9PSEU</name>
<comment type="caution">
    <text evidence="9">The sequence shown here is derived from an EMBL/GenBank/DDBJ whole genome shotgun (WGS) entry which is preliminary data.</text>
</comment>
<evidence type="ECO:0000313" key="9">
    <source>
        <dbReference type="EMBL" id="GAA5172765.1"/>
    </source>
</evidence>
<keyword evidence="5 7" id="KW-1133">Transmembrane helix</keyword>
<dbReference type="Proteomes" id="UP001428817">
    <property type="component" value="Unassembled WGS sequence"/>
</dbReference>
<dbReference type="InterPro" id="IPR004840">
    <property type="entry name" value="Amino_acid_permease_CS"/>
</dbReference>
<dbReference type="PROSITE" id="PS00218">
    <property type="entry name" value="AMINO_ACID_PERMEASE_1"/>
    <property type="match status" value="1"/>
</dbReference>
<evidence type="ECO:0000256" key="2">
    <source>
        <dbReference type="ARBA" id="ARBA00022448"/>
    </source>
</evidence>
<evidence type="ECO:0000259" key="8">
    <source>
        <dbReference type="Pfam" id="PF00324"/>
    </source>
</evidence>
<evidence type="ECO:0000256" key="4">
    <source>
        <dbReference type="ARBA" id="ARBA00022970"/>
    </source>
</evidence>
<reference evidence="10" key="1">
    <citation type="journal article" date="2019" name="Int. J. Syst. Evol. Microbiol.">
        <title>The Global Catalogue of Microorganisms (GCM) 10K type strain sequencing project: providing services to taxonomists for standard genome sequencing and annotation.</title>
        <authorList>
            <consortium name="The Broad Institute Genomics Platform"/>
            <consortium name="The Broad Institute Genome Sequencing Center for Infectious Disease"/>
            <person name="Wu L."/>
            <person name="Ma J."/>
        </authorList>
    </citation>
    <scope>NUCLEOTIDE SEQUENCE [LARGE SCALE GENOMIC DNA]</scope>
    <source>
        <strain evidence="10">JCM 18303</strain>
    </source>
</reference>
<evidence type="ECO:0000256" key="3">
    <source>
        <dbReference type="ARBA" id="ARBA00022692"/>
    </source>
</evidence>
<dbReference type="RefSeq" id="WP_345703439.1">
    <property type="nucleotide sequence ID" value="NZ_BAABJP010000052.1"/>
</dbReference>
<feature type="domain" description="Amino acid permease/ SLC12A" evidence="8">
    <location>
        <begin position="21"/>
        <end position="451"/>
    </location>
</feature>
<evidence type="ECO:0000256" key="6">
    <source>
        <dbReference type="ARBA" id="ARBA00023136"/>
    </source>
</evidence>
<evidence type="ECO:0000256" key="1">
    <source>
        <dbReference type="ARBA" id="ARBA00004141"/>
    </source>
</evidence>
<dbReference type="PIRSF" id="PIRSF006060">
    <property type="entry name" value="AA_transporter"/>
    <property type="match status" value="1"/>
</dbReference>
<organism evidence="9 10">
    <name type="scientific">Pseudonocardia eucalypti</name>
    <dbReference type="NCBI Taxonomy" id="648755"/>
    <lineage>
        <taxon>Bacteria</taxon>
        <taxon>Bacillati</taxon>
        <taxon>Actinomycetota</taxon>
        <taxon>Actinomycetes</taxon>
        <taxon>Pseudonocardiales</taxon>
        <taxon>Pseudonocardiaceae</taxon>
        <taxon>Pseudonocardia</taxon>
    </lineage>
</organism>
<keyword evidence="10" id="KW-1185">Reference proteome</keyword>
<keyword evidence="6 7" id="KW-0472">Membrane</keyword>
<keyword evidence="3 7" id="KW-0812">Transmembrane</keyword>
<feature type="transmembrane region" description="Helical" evidence="7">
    <location>
        <begin position="338"/>
        <end position="356"/>
    </location>
</feature>
<feature type="transmembrane region" description="Helical" evidence="7">
    <location>
        <begin position="404"/>
        <end position="426"/>
    </location>
</feature>
<evidence type="ECO:0000313" key="10">
    <source>
        <dbReference type="Proteomes" id="UP001428817"/>
    </source>
</evidence>
<dbReference type="Gene3D" id="1.20.1740.10">
    <property type="entry name" value="Amino acid/polyamine transporter I"/>
    <property type="match status" value="1"/>
</dbReference>
<proteinExistence type="predicted"/>
<dbReference type="PANTHER" id="PTHR43495">
    <property type="entry name" value="GABA PERMEASE"/>
    <property type="match status" value="1"/>
</dbReference>
<feature type="transmembrane region" description="Helical" evidence="7">
    <location>
        <begin position="247"/>
        <end position="266"/>
    </location>
</feature>
<dbReference type="EMBL" id="BAABJP010000052">
    <property type="protein sequence ID" value="GAA5172765.1"/>
    <property type="molecule type" value="Genomic_DNA"/>
</dbReference>
<comment type="subcellular location">
    <subcellularLocation>
        <location evidence="1">Membrane</location>
        <topology evidence="1">Multi-pass membrane protein</topology>
    </subcellularLocation>
</comment>